<feature type="signal peptide" evidence="1">
    <location>
        <begin position="1"/>
        <end position="20"/>
    </location>
</feature>
<proteinExistence type="predicted"/>
<accession>A0AAU8UPN1</accession>
<dbReference type="InterPro" id="IPR045391">
    <property type="entry name" value="DUF6520"/>
</dbReference>
<evidence type="ECO:0008006" key="4">
    <source>
        <dbReference type="Google" id="ProtNLM"/>
    </source>
</evidence>
<evidence type="ECO:0000313" key="3">
    <source>
        <dbReference type="Proteomes" id="UP000190848"/>
    </source>
</evidence>
<dbReference type="PROSITE" id="PS51257">
    <property type="entry name" value="PROKAR_LIPOPROTEIN"/>
    <property type="match status" value="1"/>
</dbReference>
<reference evidence="2 3" key="1">
    <citation type="submission" date="2016-07" db="EMBL/GenBank/DDBJ databases">
        <title>Revisiting the taxonomy of the Elizabethkingia Genus using Whole-Genome Sequencing, Optical Mapping, and MALDI-TOF, along with proposal of three novel Elizabethkingia species: Elizabethkingia bruuniana sp. nov., Elizabethkingia ursingii sp. nov., and Elizabethkingia occulta sp. nov.</title>
        <authorList>
            <person name="Nicholson A.C."/>
        </authorList>
    </citation>
    <scope>NUCLEOTIDE SEQUENCE [LARGE SCALE GENOMIC DNA]</scope>
    <source>
        <strain evidence="2 3">F3201</strain>
    </source>
</reference>
<dbReference type="Pfam" id="PF20130">
    <property type="entry name" value="DUF6520"/>
    <property type="match status" value="1"/>
</dbReference>
<dbReference type="EMBL" id="CP016374">
    <property type="protein sequence ID" value="AQX00283.1"/>
    <property type="molecule type" value="Genomic_DNA"/>
</dbReference>
<protein>
    <recommendedName>
        <fullName evidence="4">Secreted protein</fullName>
    </recommendedName>
</protein>
<evidence type="ECO:0000313" key="2">
    <source>
        <dbReference type="EMBL" id="AQX00283.1"/>
    </source>
</evidence>
<dbReference type="Proteomes" id="UP000190848">
    <property type="component" value="Chromosome"/>
</dbReference>
<dbReference type="RefSeq" id="WP_078394875.1">
    <property type="nucleotide sequence ID" value="NZ_CP016374.1"/>
</dbReference>
<gene>
    <name evidence="2" type="ORF">BBD32_01795</name>
</gene>
<feature type="chain" id="PRO_5043571850" description="Secreted protein" evidence="1">
    <location>
        <begin position="21"/>
        <end position="91"/>
    </location>
</feature>
<dbReference type="AlphaFoldDB" id="A0AAU8UPN1"/>
<evidence type="ECO:0000256" key="1">
    <source>
        <dbReference type="SAM" id="SignalP"/>
    </source>
</evidence>
<organism evidence="2 3">
    <name type="scientific">Elizabethkingia anophelis</name>
    <dbReference type="NCBI Taxonomy" id="1117645"/>
    <lineage>
        <taxon>Bacteria</taxon>
        <taxon>Pseudomonadati</taxon>
        <taxon>Bacteroidota</taxon>
        <taxon>Flavobacteriia</taxon>
        <taxon>Flavobacteriales</taxon>
        <taxon>Weeksellaceae</taxon>
        <taxon>Elizabethkingia</taxon>
    </lineage>
</organism>
<keyword evidence="1" id="KW-0732">Signal</keyword>
<sequence length="91" mass="9951">MRKSILPVFIVFTGACAAFANQNEKTNNSFQLKAGYIFSTVTNSCQPIRICSNIEGDACTINDLPNGTPVYDLNIPGNFSSCNKILFKPNQ</sequence>
<name>A0AAU8UPN1_9FLAO</name>